<sequence>MEFKNNNLSYLDRYVFWLSILNNISLARLYANVYSNSSYRKKEIEEKMKNFEILLCEINISLEKIKKELKLNICPYSLIPDKKDIDDKLYIKNKKVEYGKVCFTLTTGRYTVGMDIPEGRYRIVAKKNYGNIYNKYDTFDENLNAEDKDSPKIHKRLIIGDILIITDSLIAELSSKKANLLQNITRRPIGKEITLKAGNYICGEDFKSGVYDIKRIKNSGVVSFDDNNEYFGSEDYGLKEIKNYLFKTNHYLGISGGLVINLVPSQNNYIK</sequence>
<accession>A0ABT4DM25</accession>
<organism evidence="1 2">
    <name type="scientific">Fusobacterium simiae</name>
    <dbReference type="NCBI Taxonomy" id="855"/>
    <lineage>
        <taxon>Bacteria</taxon>
        <taxon>Fusobacteriati</taxon>
        <taxon>Fusobacteriota</taxon>
        <taxon>Fusobacteriia</taxon>
        <taxon>Fusobacteriales</taxon>
        <taxon>Fusobacteriaceae</taxon>
        <taxon>Fusobacterium</taxon>
    </lineage>
</organism>
<dbReference type="Proteomes" id="UP001062738">
    <property type="component" value="Unassembled WGS sequence"/>
</dbReference>
<evidence type="ECO:0000313" key="1">
    <source>
        <dbReference type="EMBL" id="MCY7008344.1"/>
    </source>
</evidence>
<keyword evidence="2" id="KW-1185">Reference proteome</keyword>
<evidence type="ECO:0000313" key="2">
    <source>
        <dbReference type="Proteomes" id="UP001062738"/>
    </source>
</evidence>
<comment type="caution">
    <text evidence="1">The sequence shown here is derived from an EMBL/GenBank/DDBJ whole genome shotgun (WGS) entry which is preliminary data.</text>
</comment>
<dbReference type="RefSeq" id="WP_254540443.1">
    <property type="nucleotide sequence ID" value="NZ_JAOXXL010000017.1"/>
</dbReference>
<gene>
    <name evidence="1" type="ORF">OCK72_06705</name>
</gene>
<protein>
    <submittedName>
        <fullName evidence="1">Uncharacterized protein</fullName>
    </submittedName>
</protein>
<reference evidence="1" key="1">
    <citation type="submission" date="2022-09" db="EMBL/GenBank/DDBJ databases">
        <authorList>
            <person name="Zoaiter M."/>
        </authorList>
    </citation>
    <scope>NUCLEOTIDE SEQUENCE</scope>
    <source>
        <strain evidence="1">DSM 19848</strain>
    </source>
</reference>
<proteinExistence type="predicted"/>
<dbReference type="EMBL" id="JAOXXL010000017">
    <property type="protein sequence ID" value="MCY7008344.1"/>
    <property type="molecule type" value="Genomic_DNA"/>
</dbReference>
<name>A0ABT4DM25_FUSSI</name>